<keyword evidence="3 5" id="KW-1133">Transmembrane helix</keyword>
<feature type="transmembrane region" description="Helical" evidence="5">
    <location>
        <begin position="140"/>
        <end position="162"/>
    </location>
</feature>
<evidence type="ECO:0000313" key="7">
    <source>
        <dbReference type="EMBL" id="MFC6823623.1"/>
    </source>
</evidence>
<reference evidence="7 8" key="1">
    <citation type="journal article" date="2019" name="Int. J. Syst. Evol. Microbiol.">
        <title>The Global Catalogue of Microorganisms (GCM) 10K type strain sequencing project: providing services to taxonomists for standard genome sequencing and annotation.</title>
        <authorList>
            <consortium name="The Broad Institute Genomics Platform"/>
            <consortium name="The Broad Institute Genome Sequencing Center for Infectious Disease"/>
            <person name="Wu L."/>
            <person name="Ma J."/>
        </authorList>
    </citation>
    <scope>NUCLEOTIDE SEQUENCE [LARGE SCALE GENOMIC DNA]</scope>
    <source>
        <strain evidence="7 8">YIM 94188</strain>
    </source>
</reference>
<dbReference type="EMBL" id="JBHSXH010000004">
    <property type="protein sequence ID" value="MFC6823623.1"/>
    <property type="molecule type" value="Genomic_DNA"/>
</dbReference>
<evidence type="ECO:0000256" key="4">
    <source>
        <dbReference type="ARBA" id="ARBA00023136"/>
    </source>
</evidence>
<feature type="transmembrane region" description="Helical" evidence="5">
    <location>
        <begin position="94"/>
        <end position="120"/>
    </location>
</feature>
<comment type="subcellular location">
    <subcellularLocation>
        <location evidence="1">Membrane</location>
        <topology evidence="1">Multi-pass membrane protein</topology>
    </subcellularLocation>
</comment>
<keyword evidence="8" id="KW-1185">Reference proteome</keyword>
<dbReference type="InterPro" id="IPR006977">
    <property type="entry name" value="Yip1_dom"/>
</dbReference>
<keyword evidence="2 5" id="KW-0812">Transmembrane</keyword>
<feature type="transmembrane region" description="Helical" evidence="5">
    <location>
        <begin position="54"/>
        <end position="82"/>
    </location>
</feature>
<evidence type="ECO:0000313" key="8">
    <source>
        <dbReference type="Proteomes" id="UP001596408"/>
    </source>
</evidence>
<evidence type="ECO:0000256" key="2">
    <source>
        <dbReference type="ARBA" id="ARBA00022692"/>
    </source>
</evidence>
<comment type="caution">
    <text evidence="7">The sequence shown here is derived from an EMBL/GenBank/DDBJ whole genome shotgun (WGS) entry which is preliminary data.</text>
</comment>
<evidence type="ECO:0000256" key="1">
    <source>
        <dbReference type="ARBA" id="ARBA00004141"/>
    </source>
</evidence>
<evidence type="ECO:0000256" key="3">
    <source>
        <dbReference type="ARBA" id="ARBA00022989"/>
    </source>
</evidence>
<feature type="transmembrane region" description="Helical" evidence="5">
    <location>
        <begin position="20"/>
        <end position="42"/>
    </location>
</feature>
<proteinExistence type="predicted"/>
<keyword evidence="4 5" id="KW-0472">Membrane</keyword>
<dbReference type="AlphaFoldDB" id="A0ABD5TXS0"/>
<feature type="domain" description="Yip1" evidence="6">
    <location>
        <begin position="6"/>
        <end position="185"/>
    </location>
</feature>
<dbReference type="Proteomes" id="UP001596408">
    <property type="component" value="Unassembled WGS sequence"/>
</dbReference>
<gene>
    <name evidence="7" type="ORF">ACFQEV_01190</name>
</gene>
<accession>A0ABD5TXS0</accession>
<protein>
    <submittedName>
        <fullName evidence="7">YIP1 family protein</fullName>
    </submittedName>
</protein>
<dbReference type="Pfam" id="PF04893">
    <property type="entry name" value="Yip1"/>
    <property type="match status" value="1"/>
</dbReference>
<feature type="transmembrane region" description="Helical" evidence="5">
    <location>
        <begin position="174"/>
        <end position="192"/>
    </location>
</feature>
<evidence type="ECO:0000256" key="5">
    <source>
        <dbReference type="SAM" id="Phobius"/>
    </source>
</evidence>
<evidence type="ECO:0000259" key="6">
    <source>
        <dbReference type="Pfam" id="PF04893"/>
    </source>
</evidence>
<dbReference type="RefSeq" id="WP_379692073.1">
    <property type="nucleotide sequence ID" value="NZ_JBHSXH010000004.1"/>
</dbReference>
<organism evidence="7 8">
    <name type="scientific">Halopelagius fulvigenes</name>
    <dbReference type="NCBI Taxonomy" id="1198324"/>
    <lineage>
        <taxon>Archaea</taxon>
        <taxon>Methanobacteriati</taxon>
        <taxon>Methanobacteriota</taxon>
        <taxon>Stenosarchaea group</taxon>
        <taxon>Halobacteria</taxon>
        <taxon>Halobacteriales</taxon>
        <taxon>Haloferacaceae</taxon>
    </lineage>
</organism>
<name>A0ABD5TXS0_9EURY</name>
<dbReference type="GO" id="GO:0016020">
    <property type="term" value="C:membrane"/>
    <property type="evidence" value="ECO:0007669"/>
    <property type="project" value="UniProtKB-SubCell"/>
</dbReference>
<sequence length="193" mass="20482">MPSTPLFEPSEFFARRSPSLSGAAIILLLAGIVAVASAAPFMDQYSPIEFSTEMLVFSVLFGGLLGAVVIWTVSTIAVYLLSALAGGSGPLSQVAANIGWALLPLLLMNTITTATIWIFASFGGLPTVTPTRMQYPSWLVLFNSVIGVVGYLWIGYLLTYAISEARNLAVRRSAVIAGLVVLFPILNALLSLL</sequence>